<proteinExistence type="predicted"/>
<name>A0A0F9KLS1_9ZZZZ</name>
<dbReference type="InterPro" id="IPR018649">
    <property type="entry name" value="SHOCT"/>
</dbReference>
<organism evidence="3">
    <name type="scientific">marine sediment metagenome</name>
    <dbReference type="NCBI Taxonomy" id="412755"/>
    <lineage>
        <taxon>unclassified sequences</taxon>
        <taxon>metagenomes</taxon>
        <taxon>ecological metagenomes</taxon>
    </lineage>
</organism>
<accession>A0A0F9KLS1</accession>
<evidence type="ECO:0000313" key="3">
    <source>
        <dbReference type="EMBL" id="KKM23088.1"/>
    </source>
</evidence>
<sequence>MHFFHDHFGGMHFVWWILWFILLIWIFFVPYDIPYQKSKMEDPLAILKKRFAKGNITKEEYEEMKKILESNN</sequence>
<keyword evidence="1" id="KW-1133">Transmembrane helix</keyword>
<keyword evidence="1" id="KW-0812">Transmembrane</keyword>
<evidence type="ECO:0000259" key="2">
    <source>
        <dbReference type="Pfam" id="PF09851"/>
    </source>
</evidence>
<dbReference type="Pfam" id="PF09851">
    <property type="entry name" value="SHOCT"/>
    <property type="match status" value="1"/>
</dbReference>
<feature type="transmembrane region" description="Helical" evidence="1">
    <location>
        <begin position="13"/>
        <end position="31"/>
    </location>
</feature>
<evidence type="ECO:0000256" key="1">
    <source>
        <dbReference type="SAM" id="Phobius"/>
    </source>
</evidence>
<protein>
    <recommendedName>
        <fullName evidence="2">SHOCT domain-containing protein</fullName>
    </recommendedName>
</protein>
<keyword evidence="1" id="KW-0472">Membrane</keyword>
<dbReference type="EMBL" id="LAZR01013200">
    <property type="protein sequence ID" value="KKM23088.1"/>
    <property type="molecule type" value="Genomic_DNA"/>
</dbReference>
<comment type="caution">
    <text evidence="3">The sequence shown here is derived from an EMBL/GenBank/DDBJ whole genome shotgun (WGS) entry which is preliminary data.</text>
</comment>
<gene>
    <name evidence="3" type="ORF">LCGC14_1618750</name>
</gene>
<dbReference type="AlphaFoldDB" id="A0A0F9KLS1"/>
<feature type="domain" description="SHOCT" evidence="2">
    <location>
        <begin position="42"/>
        <end position="68"/>
    </location>
</feature>
<reference evidence="3" key="1">
    <citation type="journal article" date="2015" name="Nature">
        <title>Complex archaea that bridge the gap between prokaryotes and eukaryotes.</title>
        <authorList>
            <person name="Spang A."/>
            <person name="Saw J.H."/>
            <person name="Jorgensen S.L."/>
            <person name="Zaremba-Niedzwiedzka K."/>
            <person name="Martijn J."/>
            <person name="Lind A.E."/>
            <person name="van Eijk R."/>
            <person name="Schleper C."/>
            <person name="Guy L."/>
            <person name="Ettema T.J."/>
        </authorList>
    </citation>
    <scope>NUCLEOTIDE SEQUENCE</scope>
</reference>